<dbReference type="InterPro" id="IPR013083">
    <property type="entry name" value="Znf_RING/FYVE/PHD"/>
</dbReference>
<dbReference type="Pfam" id="PF18608">
    <property type="entry name" value="XAF1_C"/>
    <property type="match status" value="1"/>
</dbReference>
<proteinExistence type="predicted"/>
<dbReference type="PANTHER" id="PTHR16295:SF17">
    <property type="entry name" value="XIAP-ASSOCIATED FACTOR 1"/>
    <property type="match status" value="1"/>
</dbReference>
<dbReference type="InterPro" id="IPR049439">
    <property type="entry name" value="TRAFD1-XIAF1_Znf"/>
</dbReference>
<evidence type="ECO:0000259" key="5">
    <source>
        <dbReference type="PROSITE" id="PS50145"/>
    </source>
</evidence>
<evidence type="ECO:0000256" key="4">
    <source>
        <dbReference type="PROSITE-ProRule" id="PRU00207"/>
    </source>
</evidence>
<protein>
    <submittedName>
        <fullName evidence="7">XIAP-associated factor 1 isoform X1</fullName>
    </submittedName>
</protein>
<dbReference type="Proteomes" id="UP000515202">
    <property type="component" value="Unplaced"/>
</dbReference>
<dbReference type="InterPro" id="IPR051986">
    <property type="entry name" value="Innate_Immune_Apopt_Reg"/>
</dbReference>
<dbReference type="InterPro" id="IPR001293">
    <property type="entry name" value="Znf_TRAF"/>
</dbReference>
<evidence type="ECO:0000313" key="7">
    <source>
        <dbReference type="RefSeq" id="XP_023386208.1"/>
    </source>
</evidence>
<evidence type="ECO:0000256" key="3">
    <source>
        <dbReference type="ARBA" id="ARBA00022833"/>
    </source>
</evidence>
<dbReference type="OrthoDB" id="422728at2759"/>
<dbReference type="GO" id="GO:0005739">
    <property type="term" value="C:mitochondrion"/>
    <property type="evidence" value="ECO:0007669"/>
    <property type="project" value="TreeGrafter"/>
</dbReference>
<accession>A0A6P6CFZ0</accession>
<dbReference type="PROSITE" id="PS50145">
    <property type="entry name" value="ZF_TRAF"/>
    <property type="match status" value="1"/>
</dbReference>
<dbReference type="InterPro" id="IPR031220">
    <property type="entry name" value="XAF1_C_sf"/>
</dbReference>
<sequence>MTVSEMRRKGRTSKRSVASAHLVLHEAYCQLFLVRCPECKEPVLQEKMDEHCKNGHQQVGCAMCQQSMQKHLLESHEATECQERPVECQFCESAVCLSMLEIHEHHCGNRTELCPDCGQLIMLPMLAKHRDVCQSEQAQLERGKRISASERNSYCHYCNKMIPGNEYLHHVDKCRTISKSAKYLPVGEPSISPPPLPSQAAEDQTFIAEKDVRPKMKNINRFPLLLENSTKQASDGTNKTMDLPLKSEHKPWVASTTEDEAIYDILKRCSQCGILLPLPTLDQHQEKCRWLTSFKEKHMRNSS</sequence>
<dbReference type="AlphaFoldDB" id="A0A6P6CFZ0"/>
<dbReference type="Gene3D" id="6.10.250.1730">
    <property type="match status" value="1"/>
</dbReference>
<dbReference type="InterPro" id="IPR041386">
    <property type="entry name" value="XAF1_C"/>
</dbReference>
<dbReference type="CTD" id="54739"/>
<keyword evidence="6" id="KW-1185">Reference proteome</keyword>
<evidence type="ECO:0000256" key="1">
    <source>
        <dbReference type="ARBA" id="ARBA00022723"/>
    </source>
</evidence>
<dbReference type="Pfam" id="PF21366">
    <property type="entry name" value="TRAFD1-XIAF1_ZnF"/>
    <property type="match status" value="1"/>
</dbReference>
<reference evidence="7" key="1">
    <citation type="submission" date="2025-08" db="UniProtKB">
        <authorList>
            <consortium name="RefSeq"/>
        </authorList>
    </citation>
    <scope>IDENTIFICATION</scope>
    <source>
        <tissue evidence="7">Kidney</tissue>
    </source>
</reference>
<dbReference type="PANTHER" id="PTHR16295">
    <property type="entry name" value="TRAF-TYPE ZINC FINGER PROTEIN-RELATED"/>
    <property type="match status" value="1"/>
</dbReference>
<dbReference type="RefSeq" id="XP_023386208.1">
    <property type="nucleotide sequence ID" value="XM_023530440.1"/>
</dbReference>
<feature type="domain" description="TRAF-type" evidence="5">
    <location>
        <begin position="25"/>
        <end position="96"/>
    </location>
</feature>
<dbReference type="Gene3D" id="3.30.40.10">
    <property type="entry name" value="Zinc/RING finger domain, C3HC4 (zinc finger)"/>
    <property type="match status" value="2"/>
</dbReference>
<dbReference type="GO" id="GO:0008270">
    <property type="term" value="F:zinc ion binding"/>
    <property type="evidence" value="ECO:0007669"/>
    <property type="project" value="UniProtKB-KW"/>
</dbReference>
<feature type="zinc finger region" description="TRAF-type" evidence="4">
    <location>
        <begin position="25"/>
        <end position="96"/>
    </location>
</feature>
<evidence type="ECO:0000313" key="6">
    <source>
        <dbReference type="Proteomes" id="UP000515202"/>
    </source>
</evidence>
<keyword evidence="2 4" id="KW-0863">Zinc-finger</keyword>
<dbReference type="GO" id="GO:0006915">
    <property type="term" value="P:apoptotic process"/>
    <property type="evidence" value="ECO:0007669"/>
    <property type="project" value="InterPro"/>
</dbReference>
<keyword evidence="3 4" id="KW-0862">Zinc</keyword>
<evidence type="ECO:0000256" key="2">
    <source>
        <dbReference type="ARBA" id="ARBA00022771"/>
    </source>
</evidence>
<dbReference type="GeneID" id="105291796"/>
<keyword evidence="1 4" id="KW-0479">Metal-binding</keyword>
<organism evidence="6 7">
    <name type="scientific">Pteropus vampyrus</name>
    <name type="common">Large flying fox</name>
    <dbReference type="NCBI Taxonomy" id="132908"/>
    <lineage>
        <taxon>Eukaryota</taxon>
        <taxon>Metazoa</taxon>
        <taxon>Chordata</taxon>
        <taxon>Craniata</taxon>
        <taxon>Vertebrata</taxon>
        <taxon>Euteleostomi</taxon>
        <taxon>Mammalia</taxon>
        <taxon>Eutheria</taxon>
        <taxon>Laurasiatheria</taxon>
        <taxon>Chiroptera</taxon>
        <taxon>Yinpterochiroptera</taxon>
        <taxon>Pteropodoidea</taxon>
        <taxon>Pteropodidae</taxon>
        <taxon>Pteropodinae</taxon>
        <taxon>Pteropus</taxon>
    </lineage>
</organism>
<gene>
    <name evidence="7" type="primary">XAF1</name>
</gene>
<name>A0A6P6CFZ0_PTEVA</name>